<evidence type="ECO:0000256" key="1">
    <source>
        <dbReference type="SAM" id="Coils"/>
    </source>
</evidence>
<comment type="caution">
    <text evidence="2">The sequence shown here is derived from an EMBL/GenBank/DDBJ whole genome shotgun (WGS) entry which is preliminary data.</text>
</comment>
<dbReference type="AlphaFoldDB" id="A0AAV5QUV4"/>
<evidence type="ECO:0000313" key="3">
    <source>
        <dbReference type="Proteomes" id="UP001360560"/>
    </source>
</evidence>
<keyword evidence="3" id="KW-1185">Reference proteome</keyword>
<name>A0AAV5QUV4_9ASCO</name>
<feature type="coiled-coil region" evidence="1">
    <location>
        <begin position="101"/>
        <end position="135"/>
    </location>
</feature>
<keyword evidence="1" id="KW-0175">Coiled coil</keyword>
<sequence>MINDDLTDDSDEIVAIENSTSEDDSDEDIVLSMISRSVKAKPRPDFSKGTTSPLGKAGFIPRKKFAIDADKEASNFFAANNINVSKSNFEEINSMLDESLLETIEKENKIAQRHKENENKIAKEAEKLKRKKELNVVKVFRLLNDIVTEEKSFSETKKHNDKKYQIDNSINEFFLQSYLKISRTHYLKPHGKFSESFKVSHVKQIFDNNIASNKAIVIKDNNILIQKKVSTIGLADTIISSISQLEACLINLGIDSGLVHDLKGDFKIEDHLVPMIDGENDDKKAVTIDEFGLPIKNHDDLNDIDNLDLKTSQKSKRDHKMIEKLRVSKFKSSIEVFVNKLRTLSIILTRQEFFDQQIFDLLLKVAFTCLCDERVIYFNKINDVVYLIQELIFYLFKVATGAFWKSQPASASVGLANSRPLEKPPLSQSDGAEDSKNQTILANFFLPELRHIIDIYFSVTSSPRAFYQMTQGLFTVIPLYSFDGTAATNVSLWSQFKLFLSLMIFCENTLKLETQNLKQGYFPVVFENLKPLKAKEFEKSAADDSAILAAPASNGKLSKKSDAFINPDFRDHVIWSIVKELKYLEDHKLSLSSLAFDDDFDIEEVKDILSSRGEGKNKFLKEMDSGNPSSYSDMKERITEGSVSPYWLLCKFMCLSNLLIDLSSEASLDNLRNGPLSSEFQDNSETPQSAITANSNKDIESKLEFERMTIDAIGISLNVIFNDYLPHSIPQDLDTSLTFLQVKKLILHLKNIVENYKRFWEFDTLEIGY</sequence>
<dbReference type="RefSeq" id="XP_064854914.1">
    <property type="nucleotide sequence ID" value="XM_064998842.1"/>
</dbReference>
<accession>A0AAV5QUV4</accession>
<proteinExistence type="predicted"/>
<dbReference type="EMBL" id="BTFZ01000013">
    <property type="protein sequence ID" value="GMM37918.1"/>
    <property type="molecule type" value="Genomic_DNA"/>
</dbReference>
<reference evidence="2 3" key="1">
    <citation type="journal article" date="2023" name="Elife">
        <title>Identification of key yeast species and microbe-microbe interactions impacting larval growth of Drosophila in the wild.</title>
        <authorList>
            <person name="Mure A."/>
            <person name="Sugiura Y."/>
            <person name="Maeda R."/>
            <person name="Honda K."/>
            <person name="Sakurai N."/>
            <person name="Takahashi Y."/>
            <person name="Watada M."/>
            <person name="Katoh T."/>
            <person name="Gotoh A."/>
            <person name="Gotoh Y."/>
            <person name="Taniguchi I."/>
            <person name="Nakamura K."/>
            <person name="Hayashi T."/>
            <person name="Katayama T."/>
            <person name="Uemura T."/>
            <person name="Hattori Y."/>
        </authorList>
    </citation>
    <scope>NUCLEOTIDE SEQUENCE [LARGE SCALE GENOMIC DNA]</scope>
    <source>
        <strain evidence="2 3">SC-9</strain>
    </source>
</reference>
<evidence type="ECO:0000313" key="2">
    <source>
        <dbReference type="EMBL" id="GMM37918.1"/>
    </source>
</evidence>
<gene>
    <name evidence="2" type="ORF">DASC09_052430</name>
</gene>
<protein>
    <submittedName>
        <fullName evidence="2">Uncharacterized protein</fullName>
    </submittedName>
</protein>
<dbReference type="Proteomes" id="UP001360560">
    <property type="component" value="Unassembled WGS sequence"/>
</dbReference>
<organism evidence="2 3">
    <name type="scientific">Saccharomycopsis crataegensis</name>
    <dbReference type="NCBI Taxonomy" id="43959"/>
    <lineage>
        <taxon>Eukaryota</taxon>
        <taxon>Fungi</taxon>
        <taxon>Dikarya</taxon>
        <taxon>Ascomycota</taxon>
        <taxon>Saccharomycotina</taxon>
        <taxon>Saccharomycetes</taxon>
        <taxon>Saccharomycopsidaceae</taxon>
        <taxon>Saccharomycopsis</taxon>
    </lineage>
</organism>
<dbReference type="GeneID" id="90075893"/>